<dbReference type="SMART" id="SM00704">
    <property type="entry name" value="ZnF_CDGSH"/>
    <property type="match status" value="1"/>
</dbReference>
<accession>A0A853EWL5</accession>
<keyword evidence="2" id="KW-0479">Metal-binding</keyword>
<dbReference type="InterPro" id="IPR042216">
    <property type="entry name" value="MitoNEET_CISD"/>
</dbReference>
<evidence type="ECO:0000256" key="2">
    <source>
        <dbReference type="ARBA" id="ARBA00022723"/>
    </source>
</evidence>
<evidence type="ECO:0000313" key="6">
    <source>
        <dbReference type="EMBL" id="NYS94851.1"/>
    </source>
</evidence>
<gene>
    <name evidence="6" type="ORF">HZZ10_15140</name>
</gene>
<organism evidence="6 7">
    <name type="scientific">Sanguibacter inulinus</name>
    <dbReference type="NCBI Taxonomy" id="60922"/>
    <lineage>
        <taxon>Bacteria</taxon>
        <taxon>Bacillati</taxon>
        <taxon>Actinomycetota</taxon>
        <taxon>Actinomycetes</taxon>
        <taxon>Micrococcales</taxon>
        <taxon>Sanguibacteraceae</taxon>
        <taxon>Sanguibacter</taxon>
    </lineage>
</organism>
<feature type="domain" description="Iron-binding zinc finger CDGSH type" evidence="5">
    <location>
        <begin position="45"/>
        <end position="89"/>
    </location>
</feature>
<dbReference type="GO" id="GO:0046872">
    <property type="term" value="F:metal ion binding"/>
    <property type="evidence" value="ECO:0007669"/>
    <property type="project" value="UniProtKB-KW"/>
</dbReference>
<evidence type="ECO:0000259" key="5">
    <source>
        <dbReference type="SMART" id="SM00704"/>
    </source>
</evidence>
<keyword evidence="1" id="KW-0001">2Fe-2S</keyword>
<dbReference type="AlphaFoldDB" id="A0A853EWL5"/>
<dbReference type="Proteomes" id="UP000561011">
    <property type="component" value="Unassembled WGS sequence"/>
</dbReference>
<keyword evidence="7" id="KW-1185">Reference proteome</keyword>
<evidence type="ECO:0000256" key="1">
    <source>
        <dbReference type="ARBA" id="ARBA00022714"/>
    </source>
</evidence>
<dbReference type="InterPro" id="IPR018967">
    <property type="entry name" value="FeS-contain_CDGSH-typ"/>
</dbReference>
<keyword evidence="3" id="KW-0408">Iron</keyword>
<comment type="caution">
    <text evidence="6">The sequence shown here is derived from an EMBL/GenBank/DDBJ whole genome shotgun (WGS) entry which is preliminary data.</text>
</comment>
<dbReference type="Gene3D" id="3.40.5.90">
    <property type="entry name" value="CDGSH iron-sulfur domain, mitoNEET-type"/>
    <property type="match status" value="1"/>
</dbReference>
<name>A0A853EWL5_9MICO</name>
<protein>
    <submittedName>
        <fullName evidence="6">CDGSH iron-sulfur domain-containing protein</fullName>
    </submittedName>
</protein>
<dbReference type="EMBL" id="JACBYE010000046">
    <property type="protein sequence ID" value="NYS94851.1"/>
    <property type="molecule type" value="Genomic_DNA"/>
</dbReference>
<evidence type="ECO:0000313" key="7">
    <source>
        <dbReference type="Proteomes" id="UP000561011"/>
    </source>
</evidence>
<evidence type="ECO:0000256" key="4">
    <source>
        <dbReference type="ARBA" id="ARBA00023014"/>
    </source>
</evidence>
<sequence>MTWAAGSGAAPDLHAGQTGAPLAAVAPLEGDVTVTLCPDGPLLLRGPATLLGPDGQPLPRSRNVVALCRCGGSAIKPLCDGTHKVNGFRSDDA</sequence>
<reference evidence="6 7" key="1">
    <citation type="submission" date="2020-07" db="EMBL/GenBank/DDBJ databases">
        <title>MOT database genomes.</title>
        <authorList>
            <person name="Joseph S."/>
            <person name="Aduse-Opoku J."/>
            <person name="Hashim A."/>
            <person name="Wade W."/>
            <person name="Curtis M."/>
        </authorList>
    </citation>
    <scope>NUCLEOTIDE SEQUENCE [LARGE SCALE GENOMIC DNA]</scope>
    <source>
        <strain evidence="6 7">DSM 100099</strain>
    </source>
</reference>
<dbReference type="RefSeq" id="WP_082543929.1">
    <property type="nucleotide sequence ID" value="NZ_JACBYE010000046.1"/>
</dbReference>
<dbReference type="GO" id="GO:0005737">
    <property type="term" value="C:cytoplasm"/>
    <property type="evidence" value="ECO:0007669"/>
    <property type="project" value="UniProtKB-ARBA"/>
</dbReference>
<evidence type="ECO:0000256" key="3">
    <source>
        <dbReference type="ARBA" id="ARBA00023004"/>
    </source>
</evidence>
<dbReference type="GO" id="GO:0051537">
    <property type="term" value="F:2 iron, 2 sulfur cluster binding"/>
    <property type="evidence" value="ECO:0007669"/>
    <property type="project" value="UniProtKB-KW"/>
</dbReference>
<proteinExistence type="predicted"/>
<dbReference type="Pfam" id="PF09360">
    <property type="entry name" value="zf-CDGSH"/>
    <property type="match status" value="1"/>
</dbReference>
<keyword evidence="4" id="KW-0411">Iron-sulfur</keyword>